<dbReference type="PaxDb" id="29760-VIT_02s0025g02180.t01"/>
<gene>
    <name evidence="1" type="ordered locus">VIT_02s0025g02180</name>
</gene>
<dbReference type="InParanoid" id="D7TVM5"/>
<dbReference type="EMBL" id="FN596251">
    <property type="protein sequence ID" value="CBI34550.3"/>
    <property type="molecule type" value="Genomic_DNA"/>
</dbReference>
<dbReference type="Proteomes" id="UP000009183">
    <property type="component" value="Chromosome 2"/>
</dbReference>
<dbReference type="AlphaFoldDB" id="D7TVM5"/>
<organism evidence="1 2">
    <name type="scientific">Vitis vinifera</name>
    <name type="common">Grape</name>
    <dbReference type="NCBI Taxonomy" id="29760"/>
    <lineage>
        <taxon>Eukaryota</taxon>
        <taxon>Viridiplantae</taxon>
        <taxon>Streptophyta</taxon>
        <taxon>Embryophyta</taxon>
        <taxon>Tracheophyta</taxon>
        <taxon>Spermatophyta</taxon>
        <taxon>Magnoliopsida</taxon>
        <taxon>eudicotyledons</taxon>
        <taxon>Gunneridae</taxon>
        <taxon>Pentapetalae</taxon>
        <taxon>rosids</taxon>
        <taxon>Vitales</taxon>
        <taxon>Vitaceae</taxon>
        <taxon>Viteae</taxon>
        <taxon>Vitis</taxon>
    </lineage>
</organism>
<protein>
    <submittedName>
        <fullName evidence="1">Uncharacterized protein</fullName>
    </submittedName>
</protein>
<evidence type="ECO:0000313" key="2">
    <source>
        <dbReference type="Proteomes" id="UP000009183"/>
    </source>
</evidence>
<keyword evidence="2" id="KW-1185">Reference proteome</keyword>
<accession>D7TVM5</accession>
<proteinExistence type="predicted"/>
<evidence type="ECO:0000313" key="1">
    <source>
        <dbReference type="EMBL" id="CBI34550.3"/>
    </source>
</evidence>
<name>D7TVM5_VITVI</name>
<dbReference type="HOGENOM" id="CLU_1900020_0_0_1"/>
<reference evidence="2" key="1">
    <citation type="journal article" date="2007" name="Nature">
        <title>The grapevine genome sequence suggests ancestral hexaploidization in major angiosperm phyla.</title>
        <authorList>
            <consortium name="The French-Italian Public Consortium for Grapevine Genome Characterization."/>
            <person name="Jaillon O."/>
            <person name="Aury J.-M."/>
            <person name="Noel B."/>
            <person name="Policriti A."/>
            <person name="Clepet C."/>
            <person name="Casagrande A."/>
            <person name="Choisne N."/>
            <person name="Aubourg S."/>
            <person name="Vitulo N."/>
            <person name="Jubin C."/>
            <person name="Vezzi A."/>
            <person name="Legeai F."/>
            <person name="Hugueney P."/>
            <person name="Dasilva C."/>
            <person name="Horner D."/>
            <person name="Mica E."/>
            <person name="Jublot D."/>
            <person name="Poulain J."/>
            <person name="Bruyere C."/>
            <person name="Billault A."/>
            <person name="Segurens B."/>
            <person name="Gouyvenoux M."/>
            <person name="Ugarte E."/>
            <person name="Cattonaro F."/>
            <person name="Anthouard V."/>
            <person name="Vico V."/>
            <person name="Del Fabbro C."/>
            <person name="Alaux M."/>
            <person name="Di Gaspero G."/>
            <person name="Dumas V."/>
            <person name="Felice N."/>
            <person name="Paillard S."/>
            <person name="Juman I."/>
            <person name="Moroldo M."/>
            <person name="Scalabrin S."/>
            <person name="Canaguier A."/>
            <person name="Le Clainche I."/>
            <person name="Malacrida G."/>
            <person name="Durand E."/>
            <person name="Pesole G."/>
            <person name="Laucou V."/>
            <person name="Chatelet P."/>
            <person name="Merdinoglu D."/>
            <person name="Delledonne M."/>
            <person name="Pezzotti M."/>
            <person name="Lecharny A."/>
            <person name="Scarpelli C."/>
            <person name="Artiguenave F."/>
            <person name="Pe M.E."/>
            <person name="Valle G."/>
            <person name="Morgante M."/>
            <person name="Caboche M."/>
            <person name="Adam-Blondon A.-F."/>
            <person name="Weissenbach J."/>
            <person name="Quetier F."/>
            <person name="Wincker P."/>
        </authorList>
    </citation>
    <scope>NUCLEOTIDE SEQUENCE [LARGE SCALE GENOMIC DNA]</scope>
    <source>
        <strain evidence="2">cv. Pinot noir / PN40024</strain>
    </source>
</reference>
<sequence>MIGILLLVYSYSFLNQPFQTEICRFLSRLFGFLVITGAKGPINVGEESKENDTVLFLSHLRFRSIVGRTEKGRRLIKCNGSKVRASMQRDWNRGKGIAREASDSKIQQIGQSYGLESATLFYQTIITVETLGAK</sequence>